<evidence type="ECO:0000313" key="2">
    <source>
        <dbReference type="EMBL" id="VDM75289.1"/>
    </source>
</evidence>
<accession>A0A3P7J646</accession>
<dbReference type="Proteomes" id="UP000270094">
    <property type="component" value="Unassembled WGS sequence"/>
</dbReference>
<feature type="transmembrane region" description="Helical" evidence="1">
    <location>
        <begin position="92"/>
        <end position="117"/>
    </location>
</feature>
<evidence type="ECO:0000313" key="3">
    <source>
        <dbReference type="Proteomes" id="UP000270094"/>
    </source>
</evidence>
<dbReference type="InterPro" id="IPR053071">
    <property type="entry name" value="GPCR1-related_rcpt"/>
</dbReference>
<evidence type="ECO:0000256" key="1">
    <source>
        <dbReference type="SAM" id="Phobius"/>
    </source>
</evidence>
<organism evidence="2 3">
    <name type="scientific">Strongylus vulgaris</name>
    <name type="common">Blood worm</name>
    <dbReference type="NCBI Taxonomy" id="40348"/>
    <lineage>
        <taxon>Eukaryota</taxon>
        <taxon>Metazoa</taxon>
        <taxon>Ecdysozoa</taxon>
        <taxon>Nematoda</taxon>
        <taxon>Chromadorea</taxon>
        <taxon>Rhabditida</taxon>
        <taxon>Rhabditina</taxon>
        <taxon>Rhabditomorpha</taxon>
        <taxon>Strongyloidea</taxon>
        <taxon>Strongylidae</taxon>
        <taxon>Strongylus</taxon>
    </lineage>
</organism>
<keyword evidence="1" id="KW-0472">Membrane</keyword>
<keyword evidence="3" id="KW-1185">Reference proteome</keyword>
<keyword evidence="1" id="KW-1133">Transmembrane helix</keyword>
<keyword evidence="1" id="KW-0812">Transmembrane</keyword>
<dbReference type="EMBL" id="UYYB01095135">
    <property type="protein sequence ID" value="VDM75289.1"/>
    <property type="molecule type" value="Genomic_DNA"/>
</dbReference>
<dbReference type="AlphaFoldDB" id="A0A3P7J646"/>
<proteinExistence type="predicted"/>
<reference evidence="2 3" key="1">
    <citation type="submission" date="2018-11" db="EMBL/GenBank/DDBJ databases">
        <authorList>
            <consortium name="Pathogen Informatics"/>
        </authorList>
    </citation>
    <scope>NUCLEOTIDE SEQUENCE [LARGE SCALE GENOMIC DNA]</scope>
</reference>
<dbReference type="PANTHER" id="PTHR47023:SF5">
    <property type="entry name" value="SEX PEPTIDE RECEPTOR-RELATED PROTEIN 2"/>
    <property type="match status" value="1"/>
</dbReference>
<gene>
    <name evidence="2" type="ORF">SVUK_LOCUS10287</name>
</gene>
<evidence type="ECO:0008006" key="4">
    <source>
        <dbReference type="Google" id="ProtNLM"/>
    </source>
</evidence>
<feature type="transmembrane region" description="Helical" evidence="1">
    <location>
        <begin position="12"/>
        <end position="33"/>
    </location>
</feature>
<dbReference type="PANTHER" id="PTHR47023">
    <property type="entry name" value="SEX PEPTIDE RECEPTOR"/>
    <property type="match status" value="1"/>
</dbReference>
<protein>
    <recommendedName>
        <fullName evidence="4">G-protein coupled receptors family 1 profile domain-containing protein</fullName>
    </recommendedName>
</protein>
<name>A0A3P7J646_STRVU</name>
<sequence length="227" mass="26369">MFAMFVEQRCSLRYVWLMPLNVVSLMCGLPKSFDYFYETIEGWIFIRGRWMYTRPEKGIKLTDIGFSPALRSCIVGQTPLLHLVGQTLFFNLYFWTRAIGFIILPSVLLVILNILLIRNIRRAQIRKLQLKRIAKYIRQRKNKMESNRCEEVVNVPQAAFMGVLCVCETFSIRFSLLEGTFPAVFLLVSNMLVMVRALTRRILSTSASTALCQAAFEKLLNPYFVRE</sequence>
<dbReference type="OrthoDB" id="5962323at2759"/>